<dbReference type="Proteomes" id="UP000037069">
    <property type="component" value="Unassembled WGS sequence"/>
</dbReference>
<dbReference type="OMA" id="YANKHIR"/>
<dbReference type="EMBL" id="JRES01001623">
    <property type="protein sequence ID" value="KNC21402.1"/>
    <property type="molecule type" value="Genomic_DNA"/>
</dbReference>
<name>A0A0L0BN31_LUCCU</name>
<organism evidence="2 3">
    <name type="scientific">Lucilia cuprina</name>
    <name type="common">Green bottle fly</name>
    <name type="synonym">Australian sheep blowfly</name>
    <dbReference type="NCBI Taxonomy" id="7375"/>
    <lineage>
        <taxon>Eukaryota</taxon>
        <taxon>Metazoa</taxon>
        <taxon>Ecdysozoa</taxon>
        <taxon>Arthropoda</taxon>
        <taxon>Hexapoda</taxon>
        <taxon>Insecta</taxon>
        <taxon>Pterygota</taxon>
        <taxon>Neoptera</taxon>
        <taxon>Endopterygota</taxon>
        <taxon>Diptera</taxon>
        <taxon>Brachycera</taxon>
        <taxon>Muscomorpha</taxon>
        <taxon>Oestroidea</taxon>
        <taxon>Calliphoridae</taxon>
        <taxon>Luciliinae</taxon>
        <taxon>Lucilia</taxon>
    </lineage>
</organism>
<dbReference type="PROSITE" id="PS51029">
    <property type="entry name" value="MADF"/>
    <property type="match status" value="1"/>
</dbReference>
<evidence type="ECO:0000313" key="3">
    <source>
        <dbReference type="Proteomes" id="UP000037069"/>
    </source>
</evidence>
<comment type="caution">
    <text evidence="2">The sequence shown here is derived from an EMBL/GenBank/DDBJ whole genome shotgun (WGS) entry which is preliminary data.</text>
</comment>
<evidence type="ECO:0000313" key="2">
    <source>
        <dbReference type="EMBL" id="KNC21402.1"/>
    </source>
</evidence>
<dbReference type="SMART" id="SM00595">
    <property type="entry name" value="MADF"/>
    <property type="match status" value="1"/>
</dbReference>
<sequence>MEFIKIEWTKDVVSKLISLWEEKKVLYNTKDPLYHNKHARASAFEDISKKMNEFVPNMTPNEIKTKLSYLRSQYGREVLKIAESRRSGSGADELYVSTAYWFDQLHFLRDFVTVRKGISSLPKDVVLNSMSENEDQLSQNMNFIEDISDYREEPLTIKRKKGNDSDTTCDSLLKDASNIISVLKESCNQPKYDESLVNFFKANMEEITDKDLKDEVTTKVMILLFEYKKKQRQLNVKH</sequence>
<dbReference type="Gene3D" id="1.10.10.60">
    <property type="entry name" value="Homeodomain-like"/>
    <property type="match status" value="1"/>
</dbReference>
<reference evidence="2 3" key="1">
    <citation type="journal article" date="2015" name="Nat. Commun.">
        <title>Lucilia cuprina genome unlocks parasitic fly biology to underpin future interventions.</title>
        <authorList>
            <person name="Anstead C.A."/>
            <person name="Korhonen P.K."/>
            <person name="Young N.D."/>
            <person name="Hall R.S."/>
            <person name="Jex A.R."/>
            <person name="Murali S.C."/>
            <person name="Hughes D.S."/>
            <person name="Lee S.F."/>
            <person name="Perry T."/>
            <person name="Stroehlein A.J."/>
            <person name="Ansell B.R."/>
            <person name="Breugelmans B."/>
            <person name="Hofmann A."/>
            <person name="Qu J."/>
            <person name="Dugan S."/>
            <person name="Lee S.L."/>
            <person name="Chao H."/>
            <person name="Dinh H."/>
            <person name="Han Y."/>
            <person name="Doddapaneni H.V."/>
            <person name="Worley K.C."/>
            <person name="Muzny D.M."/>
            <person name="Ioannidis P."/>
            <person name="Waterhouse R.M."/>
            <person name="Zdobnov E.M."/>
            <person name="James P.J."/>
            <person name="Bagnall N.H."/>
            <person name="Kotze A.C."/>
            <person name="Gibbs R.A."/>
            <person name="Richards S."/>
            <person name="Batterham P."/>
            <person name="Gasser R.B."/>
        </authorList>
    </citation>
    <scope>NUCLEOTIDE SEQUENCE [LARGE SCALE GENOMIC DNA]</scope>
    <source>
        <strain evidence="2 3">LS</strain>
        <tissue evidence="2">Full body</tissue>
    </source>
</reference>
<proteinExistence type="predicted"/>
<dbReference type="OrthoDB" id="9909584at2759"/>
<dbReference type="PANTHER" id="PTHR21505:SF12">
    <property type="entry name" value="MADF DOMAIN-CONTAINING PROTEIN-RELATED"/>
    <property type="match status" value="1"/>
</dbReference>
<evidence type="ECO:0000259" key="1">
    <source>
        <dbReference type="PROSITE" id="PS51029"/>
    </source>
</evidence>
<accession>A0A0L0BN31</accession>
<keyword evidence="3" id="KW-1185">Reference proteome</keyword>
<dbReference type="Pfam" id="PF10545">
    <property type="entry name" value="MADF_DNA_bdg"/>
    <property type="match status" value="1"/>
</dbReference>
<dbReference type="PANTHER" id="PTHR21505">
    <property type="entry name" value="MADF DOMAIN-CONTAINING PROTEIN-RELATED"/>
    <property type="match status" value="1"/>
</dbReference>
<feature type="domain" description="MADF" evidence="1">
    <location>
        <begin position="15"/>
        <end position="113"/>
    </location>
</feature>
<protein>
    <recommendedName>
        <fullName evidence="1">MADF domain-containing protein</fullName>
    </recommendedName>
</protein>
<dbReference type="AlphaFoldDB" id="A0A0L0BN31"/>
<gene>
    <name evidence="2" type="ORF">FF38_12556</name>
</gene>
<dbReference type="InterPro" id="IPR006578">
    <property type="entry name" value="MADF-dom"/>
</dbReference>